<evidence type="ECO:0000313" key="3">
    <source>
        <dbReference type="EMBL" id="RWX44457.1"/>
    </source>
</evidence>
<dbReference type="Proteomes" id="UP000287853">
    <property type="component" value="Unassembled WGS sequence"/>
</dbReference>
<organism evidence="3 4">
    <name type="scientific">Candidatus Electrothrix aarhusensis</name>
    <dbReference type="NCBI Taxonomy" id="1859131"/>
    <lineage>
        <taxon>Bacteria</taxon>
        <taxon>Pseudomonadati</taxon>
        <taxon>Thermodesulfobacteriota</taxon>
        <taxon>Desulfobulbia</taxon>
        <taxon>Desulfobulbales</taxon>
        <taxon>Desulfobulbaceae</taxon>
        <taxon>Candidatus Electrothrix</taxon>
    </lineage>
</organism>
<feature type="region of interest" description="Disordered" evidence="1">
    <location>
        <begin position="528"/>
        <end position="548"/>
    </location>
</feature>
<protein>
    <submittedName>
        <fullName evidence="3">Major paralogous domain-containing protein</fullName>
    </submittedName>
</protein>
<keyword evidence="2" id="KW-0732">Signal</keyword>
<feature type="chain" id="PRO_5018557507" evidence="2">
    <location>
        <begin position="23"/>
        <end position="872"/>
    </location>
</feature>
<feature type="region of interest" description="Disordered" evidence="1">
    <location>
        <begin position="724"/>
        <end position="748"/>
    </location>
</feature>
<evidence type="ECO:0000313" key="4">
    <source>
        <dbReference type="Proteomes" id="UP000287853"/>
    </source>
</evidence>
<evidence type="ECO:0000256" key="1">
    <source>
        <dbReference type="SAM" id="MobiDB-lite"/>
    </source>
</evidence>
<reference evidence="3 4" key="1">
    <citation type="submission" date="2017-01" db="EMBL/GenBank/DDBJ databases">
        <title>The cable genome- insights into the physiology and evolution of filamentous bacteria capable of sulfide oxidation via long distance electron transfer.</title>
        <authorList>
            <person name="Schreiber L."/>
            <person name="Bjerg J.T."/>
            <person name="Boggild A."/>
            <person name="Van De Vossenberg J."/>
            <person name="Meysman F."/>
            <person name="Nielsen L.P."/>
            <person name="Schramm A."/>
            <person name="Kjeldsen K.U."/>
        </authorList>
    </citation>
    <scope>NUCLEOTIDE SEQUENCE [LARGE SCALE GENOMIC DNA]</scope>
    <source>
        <strain evidence="3">MCF</strain>
    </source>
</reference>
<dbReference type="InterPro" id="IPR011055">
    <property type="entry name" value="Dup_hybrid_motif"/>
</dbReference>
<comment type="caution">
    <text evidence="3">The sequence shown here is derived from an EMBL/GenBank/DDBJ whole genome shotgun (WGS) entry which is preliminary data.</text>
</comment>
<dbReference type="Gene3D" id="2.70.70.10">
    <property type="entry name" value="Glucose Permease (Domain IIA)"/>
    <property type="match status" value="1"/>
</dbReference>
<accession>A0A3S3U5V9</accession>
<keyword evidence="4" id="KW-1185">Reference proteome</keyword>
<feature type="compositionally biased region" description="Polar residues" evidence="1">
    <location>
        <begin position="733"/>
        <end position="743"/>
    </location>
</feature>
<dbReference type="EMBL" id="MTKO01000094">
    <property type="protein sequence ID" value="RWX44457.1"/>
    <property type="molecule type" value="Genomic_DNA"/>
</dbReference>
<feature type="signal peptide" evidence="2">
    <location>
        <begin position="1"/>
        <end position="22"/>
    </location>
</feature>
<name>A0A3S3U5V9_9BACT</name>
<proteinExistence type="predicted"/>
<dbReference type="SUPFAM" id="SSF51261">
    <property type="entry name" value="Duplicated hybrid motif"/>
    <property type="match status" value="1"/>
</dbReference>
<dbReference type="AlphaFoldDB" id="A0A3S3U5V9"/>
<sequence length="872" mass="95970">MKENYCKLLLVVSLLTTTQTSAEVIEFQHPFSSSGTSQCYQYDCNSNTINNHTGIDFSSGSLEDISSSSFGLITGAEDSNPEGTKEVLFNPTRCYNIGDRTYQDWGGFNYLYSKHLINNGKFVYLKYLHLEPNSIPDTLQINRYIVAEQFIGEEGASGCVTGEHLHFEIGKTQAPQLPRQTGIDNTYDPADFIFDHNFQIAIPVLSCAAYPNFSSNYAVYGTAGEKIYGSLNLTGTFQRSSIVVRDFFNRSQVAERGNLDDDHRFLGGTNADLYVDGIEGENTYLEDDYLFVAYVQDDDEHRFGYPVKFSFVQEGDIIVDNDQQNSGLYQFEGDKGLLVPGYFLTAGLHEGRSDDWARWKPGASGTYRLYVHIPEHGATATNAVFKIKADGQSPVYMDGINMPDHSGEWVQLKNGDLDVFDFTVEGYVGIALGSDPSSSNYHIDANHKVAFDAVKFEKVENSTSGILSFLPAILAGASDDTVPTVTSPATGRVWMDRNHGASRVATSMTDTEAYGSLYQWGRLTDGHEKRNSTTTTKLSPTDVPEDGNFIVNTSEPYDWRTSPNNNLWQGESGINNPCPTGFRLPTESELQAEVDTWSSQDIQGAFASPLKLVTAGARSDDEIIEEGFNGIYWTSTIASGGMPYSNAFIINDRGVFPSGLMLRSKGYSVRCIKDAPDLVPTVTSATGQVWMDRNLGASRVATNLTDEEAYGDLYQWGRLADGHEKRAQHDPTRQTTSALSTTDDPGHDDFITVSASPYDWRDGQNDSLWQGVGGINNPCPAGFRLPTADEWQAEINQYGSTGTVLFGSPLKLVAAGGRTYGDGTLFSTGSYGLYWSSLVDGASARFLTFGNDYAGLYNEYRSYGFSVRCIQD</sequence>
<gene>
    <name evidence="3" type="ORF">H206_01705</name>
</gene>
<evidence type="ECO:0000256" key="2">
    <source>
        <dbReference type="SAM" id="SignalP"/>
    </source>
</evidence>